<dbReference type="PaxDb" id="3702-AT4G10200.1"/>
<sequence>MTKSLADSMLRYVKRSTPLKPNENPTSVENDKAEEICEDTDVNMNTIPECVYSGEKDELLEITDPANWKNIDRELRDFLVEKGPMKRVHEKYAFPKTAGIRRHFSHRYYKREMKNGDKQDRNWLLYSKVSDKVYCFCCKLFGRDQDAMQLSSTGFNDWRNIRIRLSQHETSHRHIVCMSKWMELELRLRKHLTIDKCLQKDINIEKNHWREVLLRIFSLVKNLAKQNLAFRGENEKIGQKNNGNFRVLLNRSATLIQSYESISDELKKVQLMIIKKIQEAKYFSVILDCTPDKSHKEQMSLIIRCVDVSMASTQVSEFFLTFVEVSDKSGEGLFELLCDTLVALNLNINDVRGQGYDNGCNMKGKHKGVQKKLLDINSRAFYTPCGCHSLNLPSHLKKRLNSLESFSGFTACFHHLQQGLKIRDALDYLAENCDDPKARSDADCLATSETHRIGGFEFLFGMVIWYNLLFTMNTVSKALQSENIDIELALVQLKGLVSYLQNYRETGFQEAKAEATLIAESMDIEPKFPVKRKRIIKRKRHFDEEMENDVETELLSEEENFKVRFEQFEEYGRIFRFLFDLRKLKSASDDGLKAACINLETSLKHGDSSDVDGNHLFLELKVLKELLPTEITKAIEVLNFLKKFEGCYPNTWIAFRVMLTVPVSVASAERSFSKLKLIKSYSRSTMSEERLNALAILSIERDLVGELDYISLMNDFAAKTARRSIFEIRDDDE</sequence>
<gene>
    <name evidence="4" type="primary">F28M11.120</name>
    <name evidence="2 3" type="ordered locus">At4g10200</name>
    <name evidence="3" type="ORF">T9A4.11</name>
</gene>
<dbReference type="InterPro" id="IPR008906">
    <property type="entry name" value="HATC_C_dom"/>
</dbReference>
<evidence type="ECO:0000259" key="1">
    <source>
        <dbReference type="SMART" id="SM00597"/>
    </source>
</evidence>
<dbReference type="Pfam" id="PF14291">
    <property type="entry name" value="DUF4371"/>
    <property type="match status" value="1"/>
</dbReference>
<evidence type="ECO:0000313" key="3">
    <source>
        <dbReference type="EMBL" id="AEE82854.1"/>
    </source>
</evidence>
<dbReference type="TAIR" id="AT4G10200"/>
<dbReference type="OMA" id="NMRGINK"/>
<organism evidence="4">
    <name type="scientific">Arabidopsis thaliana</name>
    <name type="common">Mouse-ear cress</name>
    <dbReference type="NCBI Taxonomy" id="3702"/>
    <lineage>
        <taxon>Eukaryota</taxon>
        <taxon>Viridiplantae</taxon>
        <taxon>Streptophyta</taxon>
        <taxon>Embryophyta</taxon>
        <taxon>Tracheophyta</taxon>
        <taxon>Spermatophyta</taxon>
        <taxon>Magnoliopsida</taxon>
        <taxon>eudicotyledons</taxon>
        <taxon>Gunneridae</taxon>
        <taxon>Pentapetalae</taxon>
        <taxon>rosids</taxon>
        <taxon>malvids</taxon>
        <taxon>Brassicales</taxon>
        <taxon>Brassicaceae</taxon>
        <taxon>Camelineae</taxon>
        <taxon>Arabidopsis</taxon>
    </lineage>
</organism>
<dbReference type="HOGENOM" id="CLU_006175_4_3_1"/>
<dbReference type="PIR" id="T04070">
    <property type="entry name" value="T04070"/>
</dbReference>
<reference evidence="3" key="6">
    <citation type="submission" date="2016-05" db="EMBL/GenBank/DDBJ databases">
        <authorList>
            <person name="Krishnakumar V."/>
            <person name="Cheng C.-Y."/>
            <person name="Chan A.P."/>
            <person name="Schobel S."/>
            <person name="Kim M."/>
            <person name="Ferlanti E.S."/>
            <person name="Belyaeva I."/>
            <person name="Rosen B.D."/>
            <person name="Micklem G."/>
            <person name="Miller J.R."/>
            <person name="Vaughn M."/>
            <person name="Town C.D."/>
        </authorList>
    </citation>
    <scope>NUCLEOTIDE SEQUENCE</scope>
</reference>
<protein>
    <submittedName>
        <fullName evidence="3">TTF-type zinc finger protein with HAT dimerization domain-containing protein</fullName>
    </submittedName>
</protein>
<evidence type="ECO:0000313" key="5">
    <source>
        <dbReference type="EMBL" id="CAB78143.1"/>
    </source>
</evidence>
<proteinExistence type="predicted"/>
<dbReference type="Araport" id="AT4G10200"/>
<reference evidence="4" key="2">
    <citation type="submission" date="1999-03" db="EMBL/GenBank/DDBJ databases">
        <authorList>
            <person name="Bevan M."/>
            <person name="Murphy G."/>
            <person name="Ridley P."/>
            <person name="Hudson S."/>
            <person name="Bancroft I."/>
            <person name="Mewes H.W."/>
            <person name="Mayer K.F.X."/>
            <person name="Lemcke K."/>
            <person name="Schueller C."/>
        </authorList>
    </citation>
    <scope>NUCLEOTIDE SEQUENCE</scope>
</reference>
<dbReference type="Pfam" id="PF05699">
    <property type="entry name" value="Dimer_Tnp_hAT"/>
    <property type="match status" value="1"/>
</dbReference>
<dbReference type="PANTHER" id="PTHR45749:SF35">
    <property type="entry name" value="AC-LIKE TRANSPOSASE-RELATED"/>
    <property type="match status" value="1"/>
</dbReference>
<dbReference type="GeneID" id="826611"/>
<reference evidence="3 6" key="1">
    <citation type="journal article" date="1999" name="Nature">
        <title>Sequence and analysis of chromosome 4 of the plant Arabidopsis thaliana.</title>
        <authorList>
            <consortium name="EU"/>
            <consortium name="CSHL and WU Arabidopsis Sequencing Project"/>
            <person name="Mayer K."/>
            <person name="Schuller C."/>
            <person name="Wambutt R."/>
            <person name="Murphy G."/>
            <person name="Volckaert G."/>
            <person name="Pohl T."/>
            <person name="Dusterhoft A."/>
            <person name="Stiekema W."/>
            <person name="Entian K.D."/>
            <person name="Terryn N."/>
            <person name="Harris B."/>
            <person name="Ansorge W."/>
            <person name="Brandt P."/>
            <person name="Grivell L."/>
            <person name="Rieger M."/>
            <person name="Weichselgartner M."/>
            <person name="de Simone V."/>
            <person name="Obermaier B."/>
            <person name="Mache R."/>
            <person name="Muller M."/>
            <person name="Kreis M."/>
            <person name="Delseny M."/>
            <person name="Puigdomenech P."/>
            <person name="Watson M."/>
            <person name="Schmidtheini T."/>
            <person name="Reichert B."/>
            <person name="Portatelle D."/>
            <person name="Perez-Alonso M."/>
            <person name="Boutry M."/>
            <person name="Bancroft I."/>
            <person name="Vos P."/>
            <person name="Hoheisel J."/>
            <person name="Zimmermann W."/>
            <person name="Wedler H."/>
            <person name="Ridley P."/>
            <person name="Langham S.A."/>
            <person name="McCullagh B."/>
            <person name="Bilham L."/>
            <person name="Robben J."/>
            <person name="Van der Schueren J."/>
            <person name="Grymonprez B."/>
            <person name="Chuang Y.J."/>
            <person name="Vandenbussche F."/>
            <person name="Braeken M."/>
            <person name="Weltjens I."/>
            <person name="Voet M."/>
            <person name="Bastiaens I."/>
            <person name="Aert R."/>
            <person name="Defoor E."/>
            <person name="Weitzenegger T."/>
            <person name="Bothe G."/>
            <person name="Ramsperger U."/>
            <person name="Hilbert H."/>
            <person name="Braun M."/>
            <person name="Holzer E."/>
            <person name="Brandt A."/>
            <person name="Peters S."/>
            <person name="van Staveren M."/>
            <person name="Dirske W."/>
            <person name="Mooijman P."/>
            <person name="Klein Lankhorst R."/>
            <person name="Rose M."/>
            <person name="Hauf J."/>
            <person name="Kotter P."/>
            <person name="Berneiser S."/>
            <person name="Hempel S."/>
            <person name="Feldpausch M."/>
            <person name="Lamberth S."/>
            <person name="Van den Daele H."/>
            <person name="De Keyser A."/>
            <person name="Buysshaert C."/>
            <person name="Gielen J."/>
            <person name="Villarroel R."/>
            <person name="De Clercq R."/>
            <person name="Van Montagu M."/>
            <person name="Rogers J."/>
            <person name="Cronin A."/>
            <person name="Quail M."/>
            <person name="Bray-Allen S."/>
            <person name="Clark L."/>
            <person name="Doggett J."/>
            <person name="Hall S."/>
            <person name="Kay M."/>
            <person name="Lennard N."/>
            <person name="McLay K."/>
            <person name="Mayes R."/>
            <person name="Pettett A."/>
            <person name="Rajandream M.A."/>
            <person name="Lyne M."/>
            <person name="Benes V."/>
            <person name="Rechmann S."/>
            <person name="Borkova D."/>
            <person name="Blocker H."/>
            <person name="Scharfe M."/>
            <person name="Grimm M."/>
            <person name="Lohnert T.H."/>
            <person name="Dose S."/>
            <person name="de Haan M."/>
            <person name="Maarse A."/>
            <person name="Schafer M."/>
            <person name="Muller-Auer S."/>
            <person name="Gabel C."/>
            <person name="Fuchs M."/>
            <person name="Fartmann B."/>
            <person name="Granderath K."/>
            <person name="Dauner D."/>
            <person name="Herzl A."/>
            <person name="Neumann S."/>
            <person name="Argiriou A."/>
            <person name="Vitale D."/>
            <person name="Liguori R."/>
            <person name="Piravandi E."/>
            <person name="Massenet O."/>
            <person name="Quigley F."/>
            <person name="Clabauld G."/>
            <person name="Mundlein A."/>
            <person name="Felber R."/>
            <person name="Schnabl S."/>
            <person name="Hiller R."/>
            <person name="Schmidt W."/>
            <person name="Lecharny A."/>
            <person name="Aubourg S."/>
            <person name="Chefdor F."/>
            <person name="Cooke R."/>
            <person name="Berger C."/>
            <person name="Montfort A."/>
            <person name="Casacuberta E."/>
            <person name="Gibbons T."/>
            <person name="Weber N."/>
            <person name="Vandenbol M."/>
            <person name="Bargues M."/>
            <person name="Terol J."/>
            <person name="Torres A."/>
            <person name="Perez-Perez A."/>
            <person name="Purnelle B."/>
            <person name="Bent E."/>
            <person name="Johnson S."/>
            <person name="Tacon D."/>
            <person name="Jesse T."/>
            <person name="Heijnen L."/>
            <person name="Schwarz S."/>
            <person name="Scholler P."/>
            <person name="Heber S."/>
            <person name="Francs P."/>
            <person name="Bielke C."/>
            <person name="Frishman D."/>
            <person name="Haase D."/>
            <person name="Lemcke K."/>
            <person name="Mewes H.W."/>
            <person name="Stocker S."/>
            <person name="Zaccaria P."/>
            <person name="Bevan M."/>
            <person name="Wilson R.K."/>
            <person name="de la Bastide M."/>
            <person name="Habermann K."/>
            <person name="Parnell L."/>
            <person name="Dedhia N."/>
            <person name="Gnoj L."/>
            <person name="Schutz K."/>
            <person name="Huang E."/>
            <person name="Spiegel L."/>
            <person name="Sehkon M."/>
            <person name="Murray J."/>
            <person name="Sheet P."/>
            <person name="Cordes M."/>
            <person name="Abu-Threideh J."/>
            <person name="Stoneking T."/>
            <person name="Kalicki J."/>
            <person name="Graves T."/>
            <person name="Harmon G."/>
            <person name="Edwards J."/>
            <person name="Latreille P."/>
            <person name="Courtney L."/>
            <person name="Cloud J."/>
            <person name="Abbott A."/>
            <person name="Scott K."/>
            <person name="Johnson D."/>
            <person name="Minx P."/>
            <person name="Bentley D."/>
            <person name="Fulton B."/>
            <person name="Miller N."/>
            <person name="Greco T."/>
            <person name="Kemp K."/>
            <person name="Kramer J."/>
            <person name="Fulton L."/>
            <person name="Mardis E."/>
            <person name="Dante M."/>
            <person name="Pepin K."/>
            <person name="Hillier L."/>
            <person name="Nelson J."/>
            <person name="Spieth J."/>
            <person name="Ryan E."/>
            <person name="Andrews S."/>
            <person name="Geisel C."/>
            <person name="Layman D."/>
            <person name="Du H."/>
            <person name="Ali J."/>
            <person name="Berghoff A."/>
            <person name="Jones K."/>
            <person name="Drone K."/>
            <person name="Cotton M."/>
            <person name="Joshu C."/>
            <person name="Antonoiu B."/>
            <person name="Zidanic M."/>
            <person name="Strong C."/>
            <person name="Sun H."/>
            <person name="Lamar B."/>
            <person name="Yordan C."/>
            <person name="Ma P."/>
            <person name="Zhong J."/>
            <person name="Preston R."/>
            <person name="Vil D."/>
            <person name="Shekher M."/>
            <person name="Matero A."/>
            <person name="Shah R."/>
            <person name="Swaby I.K."/>
            <person name="O'Shaughnessy A."/>
            <person name="Rodriguez M."/>
            <person name="Hoffmann J."/>
            <person name="Till S."/>
            <person name="Granat S."/>
            <person name="Shohdy N."/>
            <person name="Hasegawa A."/>
            <person name="Hameed A."/>
            <person name="Lodhi M."/>
            <person name="Johnson A."/>
            <person name="Chen E."/>
            <person name="Marra M."/>
            <person name="Martienssen R."/>
            <person name="McCombie W.R."/>
        </authorList>
    </citation>
    <scope>NUCLEOTIDE SEQUENCE [LARGE SCALE GENOMIC DNA]</scope>
    <source>
        <strain evidence="6">cv. Columbia</strain>
    </source>
</reference>
<dbReference type="ExpressionAtlas" id="Q9SN25">
    <property type="expression patterns" value="baseline and differential"/>
</dbReference>
<dbReference type="EMBL" id="AL161516">
    <property type="protein sequence ID" value="CAB78143.1"/>
    <property type="molecule type" value="Genomic_DNA"/>
</dbReference>
<accession>Q9SN25</accession>
<dbReference type="EMBL" id="CP002687">
    <property type="protein sequence ID" value="ANM67382.1"/>
    <property type="molecule type" value="Genomic_DNA"/>
</dbReference>
<dbReference type="InterPro" id="IPR006580">
    <property type="entry name" value="Znf_TTF"/>
</dbReference>
<dbReference type="KEGG" id="ath:AT4G10200"/>
<dbReference type="RefSeq" id="NP_001319892.1">
    <property type="nucleotide sequence ID" value="NM_001340659.1"/>
</dbReference>
<dbReference type="InterPro" id="IPR012337">
    <property type="entry name" value="RNaseH-like_sf"/>
</dbReference>
<reference evidence="3" key="5">
    <citation type="submission" date="2011-02" db="EMBL/GenBank/DDBJ databases">
        <authorList>
            <consortium name="TAIR"/>
            <person name="Swarbreck D."/>
            <person name="Lamesch P."/>
            <person name="Wilks C."/>
            <person name="Huala E."/>
        </authorList>
    </citation>
    <scope>NUCLEOTIDE SEQUENCE</scope>
</reference>
<dbReference type="eggNOG" id="ENOG502QPQD">
    <property type="taxonomic scope" value="Eukaryota"/>
</dbReference>
<name>Q9SN25_ARATH</name>
<keyword evidence="6" id="KW-1185">Reference proteome</keyword>
<reference evidence="6" key="7">
    <citation type="journal article" date="2017" name="Plant J.">
        <title>Araport11: a complete reannotation of the Arabidopsis thaliana reference genome.</title>
        <authorList>
            <person name="Cheng C.Y."/>
            <person name="Krishnakumar V."/>
            <person name="Chan A.P."/>
            <person name="Thibaud-Nissen F."/>
            <person name="Schobel S."/>
            <person name="Town C.D."/>
        </authorList>
    </citation>
    <scope>GENOME REANNOTATION</scope>
    <source>
        <strain evidence="6">cv. Columbia</strain>
    </source>
</reference>
<dbReference type="AlphaFoldDB" id="Q9SN25"/>
<evidence type="ECO:0000313" key="2">
    <source>
        <dbReference type="Araport" id="AT4G10200"/>
    </source>
</evidence>
<evidence type="ECO:0000313" key="4">
    <source>
        <dbReference type="EMBL" id="CAB39772.1"/>
    </source>
</evidence>
<feature type="domain" description="TTF-type" evidence="1">
    <location>
        <begin position="108"/>
        <end position="193"/>
    </location>
</feature>
<dbReference type="EMBL" id="AL049487">
    <property type="protein sequence ID" value="CAB39772.1"/>
    <property type="molecule type" value="Genomic_DNA"/>
</dbReference>
<dbReference type="SUPFAM" id="SSF53098">
    <property type="entry name" value="Ribonuclease H-like"/>
    <property type="match status" value="1"/>
</dbReference>
<dbReference type="Proteomes" id="UP000006548">
    <property type="component" value="Chromosome 4"/>
</dbReference>
<dbReference type="SMART" id="SM00597">
    <property type="entry name" value="ZnF_TTF"/>
    <property type="match status" value="1"/>
</dbReference>
<dbReference type="RefSeq" id="NP_192758.1">
    <property type="nucleotide sequence ID" value="NM_117088.2"/>
</dbReference>
<dbReference type="GO" id="GO:0046983">
    <property type="term" value="F:protein dimerization activity"/>
    <property type="evidence" value="ECO:0007669"/>
    <property type="project" value="InterPro"/>
</dbReference>
<evidence type="ECO:0000313" key="6">
    <source>
        <dbReference type="Proteomes" id="UP000006548"/>
    </source>
</evidence>
<reference evidence="5" key="4">
    <citation type="submission" date="2000-03" db="EMBL/GenBank/DDBJ databases">
        <authorList>
            <person name="Murphy G."/>
            <person name="Ridley P."/>
            <person name="Hudson S."/>
            <person name="Mewes H.W."/>
            <person name="Lemcke K."/>
            <person name="Mayer K.F.X."/>
        </authorList>
    </citation>
    <scope>NUCLEOTIDE SEQUENCE OF 133-294 AND 295-466</scope>
</reference>
<dbReference type="EMBL" id="CP002687">
    <property type="protein sequence ID" value="AEE82854.1"/>
    <property type="molecule type" value="Genomic_DNA"/>
</dbReference>
<dbReference type="InterPro" id="IPR025398">
    <property type="entry name" value="DUF4371"/>
</dbReference>
<reference evidence="4" key="3">
    <citation type="submission" date="1999-09" db="EMBL/GenBank/DDBJ databases">
        <authorList>
            <person name="EU Arabidopsis sequencing project"/>
        </authorList>
    </citation>
    <scope>NUCLEOTIDE SEQUENCE</scope>
</reference>
<dbReference type="PANTHER" id="PTHR45749">
    <property type="match status" value="1"/>
</dbReference>
<dbReference type="STRING" id="3702.Q9SN25"/>